<keyword evidence="2" id="KW-1185">Reference proteome</keyword>
<reference evidence="1 2" key="1">
    <citation type="journal article" date="2013" name="Curr. Biol.">
        <title>The Genome of the Foraminiferan Reticulomyxa filosa.</title>
        <authorList>
            <person name="Glockner G."/>
            <person name="Hulsmann N."/>
            <person name="Schleicher M."/>
            <person name="Noegel A.A."/>
            <person name="Eichinger L."/>
            <person name="Gallinger C."/>
            <person name="Pawlowski J."/>
            <person name="Sierra R."/>
            <person name="Euteneuer U."/>
            <person name="Pillet L."/>
            <person name="Moustafa A."/>
            <person name="Platzer M."/>
            <person name="Groth M."/>
            <person name="Szafranski K."/>
            <person name="Schliwa M."/>
        </authorList>
    </citation>
    <scope>NUCLEOTIDE SEQUENCE [LARGE SCALE GENOMIC DNA]</scope>
</reference>
<gene>
    <name evidence="1" type="ORF">RFI_35221</name>
</gene>
<dbReference type="AlphaFoldDB" id="X6LLH3"/>
<evidence type="ECO:0000313" key="2">
    <source>
        <dbReference type="Proteomes" id="UP000023152"/>
    </source>
</evidence>
<proteinExistence type="predicted"/>
<dbReference type="Proteomes" id="UP000023152">
    <property type="component" value="Unassembled WGS sequence"/>
</dbReference>
<name>X6LLH3_RETFI</name>
<sequence>MNQKKSMAYLPESERQSLIDWIRLKLKTLANISSLEFTSLYGTRCIYVISAIAIISVDNSHLSSKIRQIGYFDFLKGIQTFNQMKDKLITQQQLDKWMSTSKMRFIIIKLETSNLFFFSWNYNSTINHTSRKQYRSQFENMDHTFDLL</sequence>
<protein>
    <submittedName>
        <fullName evidence="1">Uncharacterized protein</fullName>
    </submittedName>
</protein>
<dbReference type="OrthoDB" id="194358at2759"/>
<evidence type="ECO:0000313" key="1">
    <source>
        <dbReference type="EMBL" id="ETO02216.1"/>
    </source>
</evidence>
<comment type="caution">
    <text evidence="1">The sequence shown here is derived from an EMBL/GenBank/DDBJ whole genome shotgun (WGS) entry which is preliminary data.</text>
</comment>
<accession>X6LLH3</accession>
<organism evidence="1 2">
    <name type="scientific">Reticulomyxa filosa</name>
    <dbReference type="NCBI Taxonomy" id="46433"/>
    <lineage>
        <taxon>Eukaryota</taxon>
        <taxon>Sar</taxon>
        <taxon>Rhizaria</taxon>
        <taxon>Retaria</taxon>
        <taxon>Foraminifera</taxon>
        <taxon>Monothalamids</taxon>
        <taxon>Reticulomyxidae</taxon>
        <taxon>Reticulomyxa</taxon>
    </lineage>
</organism>
<dbReference type="EMBL" id="ASPP01036411">
    <property type="protein sequence ID" value="ETO02216.1"/>
    <property type="molecule type" value="Genomic_DNA"/>
</dbReference>